<accession>A0A542E2H2</accession>
<feature type="transmembrane region" description="Helical" evidence="2">
    <location>
        <begin position="281"/>
        <end position="301"/>
    </location>
</feature>
<organism evidence="3 4">
    <name type="scientific">Lapillicoccus jejuensis</name>
    <dbReference type="NCBI Taxonomy" id="402171"/>
    <lineage>
        <taxon>Bacteria</taxon>
        <taxon>Bacillati</taxon>
        <taxon>Actinomycetota</taxon>
        <taxon>Actinomycetes</taxon>
        <taxon>Micrococcales</taxon>
        <taxon>Intrasporangiaceae</taxon>
        <taxon>Lapillicoccus</taxon>
    </lineage>
</organism>
<evidence type="ECO:0000256" key="2">
    <source>
        <dbReference type="SAM" id="Phobius"/>
    </source>
</evidence>
<feature type="transmembrane region" description="Helical" evidence="2">
    <location>
        <begin position="199"/>
        <end position="224"/>
    </location>
</feature>
<dbReference type="OrthoDB" id="3463714at2"/>
<feature type="compositionally biased region" description="Low complexity" evidence="1">
    <location>
        <begin position="1"/>
        <end position="24"/>
    </location>
</feature>
<proteinExistence type="predicted"/>
<dbReference type="RefSeq" id="WP_141848887.1">
    <property type="nucleotide sequence ID" value="NZ_BAAAPR010000009.1"/>
</dbReference>
<keyword evidence="4" id="KW-1185">Reference proteome</keyword>
<reference evidence="3 4" key="1">
    <citation type="submission" date="2019-06" db="EMBL/GenBank/DDBJ databases">
        <title>Sequencing the genomes of 1000 actinobacteria strains.</title>
        <authorList>
            <person name="Klenk H.-P."/>
        </authorList>
    </citation>
    <scope>NUCLEOTIDE SEQUENCE [LARGE SCALE GENOMIC DNA]</scope>
    <source>
        <strain evidence="3 4">DSM 18607</strain>
    </source>
</reference>
<dbReference type="AlphaFoldDB" id="A0A542E2H2"/>
<name>A0A542E2H2_9MICO</name>
<evidence type="ECO:0000313" key="4">
    <source>
        <dbReference type="Proteomes" id="UP000317893"/>
    </source>
</evidence>
<sequence length="494" mass="52533">MTLTHPAARPATGTPPTRGTADGAGSPGSSDRRGRLLDTVVPRLLLVAVPALVVWAVHGPVGDPDTFWHLRAGEQLLRTWSFLPADDWSAFNTRPWVLHEWAPEVLLALAARVDGLAGVVVLRQVGLVLVVAAVLALCRSRGTLLQALIGTTVAVVGLAPSLGPRPQLVSFALLAVTVRAWLASADDRRPRWWLVGLTWVWACCHGFWVLGPLVGAVLAVGVLLDERAAGRDPRSARPLLLVPVLAGLAGLLTPVGYRTLTAAMGVGDTAQYVTEWAAPSLRTPTVAVPVLALAAVAVVWARRRRSWSWVRVGLWLAALLACLLALRTVAVGAVLLAPLVTEALRGPADPPAPRRLPRVEGALLAGTALVVLVASLLTASDRAARVPTGLDAALDALPAGTVVYDWYDVGGWLDWAHPDLSLVVDGRTELFNQDYLDRYQRAAFTQPGWQDAFASYGATAAVLPVDSPLADALVDRSGWRVVAVADGYRLLRHP</sequence>
<feature type="transmembrane region" description="Helical" evidence="2">
    <location>
        <begin position="236"/>
        <end position="257"/>
    </location>
</feature>
<keyword evidence="2" id="KW-1133">Transmembrane helix</keyword>
<feature type="transmembrane region" description="Helical" evidence="2">
    <location>
        <begin position="361"/>
        <end position="379"/>
    </location>
</feature>
<gene>
    <name evidence="3" type="ORF">FB458_2645</name>
</gene>
<evidence type="ECO:0008006" key="5">
    <source>
        <dbReference type="Google" id="ProtNLM"/>
    </source>
</evidence>
<comment type="caution">
    <text evidence="3">The sequence shown here is derived from an EMBL/GenBank/DDBJ whole genome shotgun (WGS) entry which is preliminary data.</text>
</comment>
<feature type="transmembrane region" description="Helical" evidence="2">
    <location>
        <begin position="313"/>
        <end position="341"/>
    </location>
</feature>
<protein>
    <recommendedName>
        <fullName evidence="5">Dolichyl-phosphate-mannose-protein mannosyltransferase</fullName>
    </recommendedName>
</protein>
<dbReference type="Proteomes" id="UP000317893">
    <property type="component" value="Unassembled WGS sequence"/>
</dbReference>
<keyword evidence="2" id="KW-0472">Membrane</keyword>
<dbReference type="EMBL" id="VFMN01000001">
    <property type="protein sequence ID" value="TQJ09533.1"/>
    <property type="molecule type" value="Genomic_DNA"/>
</dbReference>
<feature type="transmembrane region" description="Helical" evidence="2">
    <location>
        <begin position="144"/>
        <end position="163"/>
    </location>
</feature>
<keyword evidence="2" id="KW-0812">Transmembrane</keyword>
<feature type="region of interest" description="Disordered" evidence="1">
    <location>
        <begin position="1"/>
        <end position="34"/>
    </location>
</feature>
<evidence type="ECO:0000256" key="1">
    <source>
        <dbReference type="SAM" id="MobiDB-lite"/>
    </source>
</evidence>
<evidence type="ECO:0000313" key="3">
    <source>
        <dbReference type="EMBL" id="TQJ09533.1"/>
    </source>
</evidence>
<feature type="transmembrane region" description="Helical" evidence="2">
    <location>
        <begin position="40"/>
        <end position="58"/>
    </location>
</feature>
<feature type="transmembrane region" description="Helical" evidence="2">
    <location>
        <begin position="116"/>
        <end position="137"/>
    </location>
</feature>